<evidence type="ECO:0000313" key="2">
    <source>
        <dbReference type="Proteomes" id="UP001178507"/>
    </source>
</evidence>
<keyword evidence="2" id="KW-1185">Reference proteome</keyword>
<accession>A0AA36MUR2</accession>
<feature type="non-terminal residue" evidence="1">
    <location>
        <position position="121"/>
    </location>
</feature>
<dbReference type="EMBL" id="CAUJNA010000649">
    <property type="protein sequence ID" value="CAJ1379668.1"/>
    <property type="molecule type" value="Genomic_DNA"/>
</dbReference>
<evidence type="ECO:0000313" key="1">
    <source>
        <dbReference type="EMBL" id="CAJ1379668.1"/>
    </source>
</evidence>
<name>A0AA36MUR2_9DINO</name>
<dbReference type="Proteomes" id="UP001178507">
    <property type="component" value="Unassembled WGS sequence"/>
</dbReference>
<reference evidence="1" key="1">
    <citation type="submission" date="2023-08" db="EMBL/GenBank/DDBJ databases">
        <authorList>
            <person name="Chen Y."/>
            <person name="Shah S."/>
            <person name="Dougan E. K."/>
            <person name="Thang M."/>
            <person name="Chan C."/>
        </authorList>
    </citation>
    <scope>NUCLEOTIDE SEQUENCE</scope>
</reference>
<protein>
    <submittedName>
        <fullName evidence="1">Uncharacterized protein</fullName>
    </submittedName>
</protein>
<feature type="non-terminal residue" evidence="1">
    <location>
        <position position="1"/>
    </location>
</feature>
<gene>
    <name evidence="1" type="ORF">EVOR1521_LOCUS7845</name>
</gene>
<proteinExistence type="predicted"/>
<comment type="caution">
    <text evidence="1">The sequence shown here is derived from an EMBL/GenBank/DDBJ whole genome shotgun (WGS) entry which is preliminary data.</text>
</comment>
<sequence length="121" mass="13360">FNMPLLRPGIDVAVHTECRMLSTAAGLDFKQHIILVQARGDWVAALRLWQSWGWNARGLERDDDFAFMFLSEEDAYAEGGAALAEAWLEVAGQAYERLMPAAVAVAEGPPVGRMLALNPCW</sequence>
<dbReference type="AlphaFoldDB" id="A0AA36MUR2"/>
<organism evidence="1 2">
    <name type="scientific">Effrenium voratum</name>
    <dbReference type="NCBI Taxonomy" id="2562239"/>
    <lineage>
        <taxon>Eukaryota</taxon>
        <taxon>Sar</taxon>
        <taxon>Alveolata</taxon>
        <taxon>Dinophyceae</taxon>
        <taxon>Suessiales</taxon>
        <taxon>Symbiodiniaceae</taxon>
        <taxon>Effrenium</taxon>
    </lineage>
</organism>